<reference evidence="4" key="1">
    <citation type="journal article" date="2019" name="Int. J. Syst. Evol. Microbiol.">
        <title>The Global Catalogue of Microorganisms (GCM) 10K type strain sequencing project: providing services to taxonomists for standard genome sequencing and annotation.</title>
        <authorList>
            <consortium name="The Broad Institute Genomics Platform"/>
            <consortium name="The Broad Institute Genome Sequencing Center for Infectious Disease"/>
            <person name="Wu L."/>
            <person name="Ma J."/>
        </authorList>
    </citation>
    <scope>NUCLEOTIDE SEQUENCE [LARGE SCALE GENOMIC DNA]</scope>
    <source>
        <strain evidence="4">CCUG 63369</strain>
    </source>
</reference>
<dbReference type="Pfam" id="PF08327">
    <property type="entry name" value="AHSA1"/>
    <property type="match status" value="1"/>
</dbReference>
<dbReference type="Proteomes" id="UP001596956">
    <property type="component" value="Unassembled WGS sequence"/>
</dbReference>
<comment type="caution">
    <text evidence="3">The sequence shown here is derived from an EMBL/GenBank/DDBJ whole genome shotgun (WGS) entry which is preliminary data.</text>
</comment>
<evidence type="ECO:0000313" key="3">
    <source>
        <dbReference type="EMBL" id="MFD0803956.1"/>
    </source>
</evidence>
<dbReference type="CDD" id="cd08899">
    <property type="entry name" value="SRPBCC_CalC_Aha1-like_6"/>
    <property type="match status" value="1"/>
</dbReference>
<dbReference type="Gene3D" id="3.30.530.20">
    <property type="match status" value="1"/>
</dbReference>
<accession>A0ABW3BLL5</accession>
<dbReference type="InterPro" id="IPR023393">
    <property type="entry name" value="START-like_dom_sf"/>
</dbReference>
<organism evidence="3 4">
    <name type="scientific">Streptomonospora algeriensis</name>
    <dbReference type="NCBI Taxonomy" id="995084"/>
    <lineage>
        <taxon>Bacteria</taxon>
        <taxon>Bacillati</taxon>
        <taxon>Actinomycetota</taxon>
        <taxon>Actinomycetes</taxon>
        <taxon>Streptosporangiales</taxon>
        <taxon>Nocardiopsidaceae</taxon>
        <taxon>Streptomonospora</taxon>
    </lineage>
</organism>
<comment type="similarity">
    <text evidence="1">Belongs to the AHA1 family.</text>
</comment>
<protein>
    <submittedName>
        <fullName evidence="3">SRPBCC family protein</fullName>
    </submittedName>
</protein>
<sequence length="171" mass="18653">MASTPAPAPTGRLVDTAEGVGLELSRTLRAPVARVWATLTEPERTALWFGPWEGEGVPGGTVRVQLAFEEEQPWSDLRIDACRPPHRLAAAMPDEAGDWRMEALLRPAEGDATALRLVHHLVGTAGVEEIGPGWEYYLDMLGAAVAGTDRPAFGDYYPAQRTYFAELLRGR</sequence>
<gene>
    <name evidence="3" type="ORF">ACFQZU_21920</name>
</gene>
<proteinExistence type="inferred from homology"/>
<keyword evidence="4" id="KW-1185">Reference proteome</keyword>
<feature type="domain" description="Activator of Hsp90 ATPase homologue 1/2-like C-terminal" evidence="2">
    <location>
        <begin position="29"/>
        <end position="145"/>
    </location>
</feature>
<evidence type="ECO:0000256" key="1">
    <source>
        <dbReference type="ARBA" id="ARBA00006817"/>
    </source>
</evidence>
<evidence type="ECO:0000313" key="4">
    <source>
        <dbReference type="Proteomes" id="UP001596956"/>
    </source>
</evidence>
<dbReference type="EMBL" id="JBHTHR010001241">
    <property type="protein sequence ID" value="MFD0803956.1"/>
    <property type="molecule type" value="Genomic_DNA"/>
</dbReference>
<name>A0ABW3BLL5_9ACTN</name>
<dbReference type="SUPFAM" id="SSF55961">
    <property type="entry name" value="Bet v1-like"/>
    <property type="match status" value="1"/>
</dbReference>
<dbReference type="InterPro" id="IPR013538">
    <property type="entry name" value="ASHA1/2-like_C"/>
</dbReference>
<evidence type="ECO:0000259" key="2">
    <source>
        <dbReference type="Pfam" id="PF08327"/>
    </source>
</evidence>